<evidence type="ECO:0000313" key="1">
    <source>
        <dbReference type="EMBL" id="GFC85705.1"/>
    </source>
</evidence>
<organism evidence="1">
    <name type="scientific">Tanacetum cinerariifolium</name>
    <name type="common">Dalmatian daisy</name>
    <name type="synonym">Chrysanthemum cinerariifolium</name>
    <dbReference type="NCBI Taxonomy" id="118510"/>
    <lineage>
        <taxon>Eukaryota</taxon>
        <taxon>Viridiplantae</taxon>
        <taxon>Streptophyta</taxon>
        <taxon>Embryophyta</taxon>
        <taxon>Tracheophyta</taxon>
        <taxon>Spermatophyta</taxon>
        <taxon>Magnoliopsida</taxon>
        <taxon>eudicotyledons</taxon>
        <taxon>Gunneridae</taxon>
        <taxon>Pentapetalae</taxon>
        <taxon>asterids</taxon>
        <taxon>campanulids</taxon>
        <taxon>Asterales</taxon>
        <taxon>Asteraceae</taxon>
        <taxon>Asteroideae</taxon>
        <taxon>Anthemideae</taxon>
        <taxon>Anthemidinae</taxon>
        <taxon>Tanacetum</taxon>
    </lineage>
</organism>
<proteinExistence type="predicted"/>
<protein>
    <submittedName>
        <fullName evidence="1">Uncharacterized protein</fullName>
    </submittedName>
</protein>
<dbReference type="EMBL" id="BKCJ011101442">
    <property type="protein sequence ID" value="GFC85705.1"/>
    <property type="molecule type" value="Genomic_DNA"/>
</dbReference>
<reference evidence="1" key="1">
    <citation type="journal article" date="2019" name="Sci. Rep.">
        <title>Draft genome of Tanacetum cinerariifolium, the natural source of mosquito coil.</title>
        <authorList>
            <person name="Yamashiro T."/>
            <person name="Shiraishi A."/>
            <person name="Satake H."/>
            <person name="Nakayama K."/>
        </authorList>
    </citation>
    <scope>NUCLEOTIDE SEQUENCE</scope>
</reference>
<name>A0A699RI74_TANCI</name>
<sequence length="168" mass="17202">NLDYAEELARLQRQEHEAHSVAAKYGFEFSNETTEMLLQADIDTCRNLVLAAGDPAGSIVPAGSVSASHVPAGSVPASHVPAGSVPASHVLASSIPVGGVLAGSIDSVGFGDPAASEFVPAVFTPDHAAISPLPPGHSLGSTSNVAVDPVATKRVNTIHHQSQMIREL</sequence>
<dbReference type="AlphaFoldDB" id="A0A699RI74"/>
<gene>
    <name evidence="1" type="ORF">Tci_857675</name>
</gene>
<feature type="non-terminal residue" evidence="1">
    <location>
        <position position="1"/>
    </location>
</feature>
<comment type="caution">
    <text evidence="1">The sequence shown here is derived from an EMBL/GenBank/DDBJ whole genome shotgun (WGS) entry which is preliminary data.</text>
</comment>
<accession>A0A699RI74</accession>